<protein>
    <submittedName>
        <fullName evidence="2">Uncharacterized protein</fullName>
    </submittedName>
</protein>
<name>A0A7J6MYX3_PERCH</name>
<dbReference type="AlphaFoldDB" id="A0A7J6MYX3"/>
<dbReference type="EMBL" id="JAAPAO010000027">
    <property type="protein sequence ID" value="KAF4676829.1"/>
    <property type="molecule type" value="Genomic_DNA"/>
</dbReference>
<sequence>MAHSSAVIAGGFELQRALALSTGTNVRKRQGYKEWKNRMRRHRAYLSVVESYLSRELRLLRQVTRGTMRYDPFASVGLISEAQLPDLVASEKARKASDKLREHLSIEPRAPVTLPPIRETTPIRDAEISACSELKLESLVPTQMSCYEELDPTPRLVKCTPRRNRFRKPSTAVGSTTLVLQSGDITTSMGTESSLVAYASTMSEGWTTSSILIEAPPVRLPPKPRPKKVSPRRQRAKRSVSVQTEAVNEEEEETDVCMVRKALLRRVYCRSLRNVADRECQLQTSAITVQRAYRTLARARREQKRRNDASIIIQRRYRAFAQARREWENSPAVQAAAALIQKQYRSLRMSTADLVIELLKSTQKRAYGTIQRREMARSKASIKERGDARRHREHKAKTLPPQPPRTTAPLQRTYTVEHEKAAIKIQSFLSRRQTKGLTLRGL</sequence>
<feature type="region of interest" description="Disordered" evidence="1">
    <location>
        <begin position="375"/>
        <end position="408"/>
    </location>
</feature>
<evidence type="ECO:0000313" key="3">
    <source>
        <dbReference type="Proteomes" id="UP000591131"/>
    </source>
</evidence>
<reference evidence="2 3" key="1">
    <citation type="submission" date="2020-04" db="EMBL/GenBank/DDBJ databases">
        <title>Perkinsus chesapeaki whole genome sequence.</title>
        <authorList>
            <person name="Bogema D.R."/>
        </authorList>
    </citation>
    <scope>NUCLEOTIDE SEQUENCE [LARGE SCALE GENOMIC DNA]</scope>
    <source>
        <strain evidence="2">ATCC PRA-425</strain>
    </source>
</reference>
<feature type="region of interest" description="Disordered" evidence="1">
    <location>
        <begin position="217"/>
        <end position="241"/>
    </location>
</feature>
<evidence type="ECO:0000313" key="2">
    <source>
        <dbReference type="EMBL" id="KAF4676829.1"/>
    </source>
</evidence>
<keyword evidence="3" id="KW-1185">Reference proteome</keyword>
<feature type="compositionally biased region" description="Basic and acidic residues" evidence="1">
    <location>
        <begin position="375"/>
        <end position="387"/>
    </location>
</feature>
<evidence type="ECO:0000256" key="1">
    <source>
        <dbReference type="SAM" id="MobiDB-lite"/>
    </source>
</evidence>
<gene>
    <name evidence="2" type="ORF">FOL47_004763</name>
</gene>
<dbReference type="Proteomes" id="UP000591131">
    <property type="component" value="Unassembled WGS sequence"/>
</dbReference>
<feature type="compositionally biased region" description="Basic residues" evidence="1">
    <location>
        <begin position="388"/>
        <end position="397"/>
    </location>
</feature>
<feature type="compositionally biased region" description="Basic residues" evidence="1">
    <location>
        <begin position="222"/>
        <end position="238"/>
    </location>
</feature>
<organism evidence="2 3">
    <name type="scientific">Perkinsus chesapeaki</name>
    <name type="common">Clam parasite</name>
    <name type="synonym">Perkinsus andrewsi</name>
    <dbReference type="NCBI Taxonomy" id="330153"/>
    <lineage>
        <taxon>Eukaryota</taxon>
        <taxon>Sar</taxon>
        <taxon>Alveolata</taxon>
        <taxon>Perkinsozoa</taxon>
        <taxon>Perkinsea</taxon>
        <taxon>Perkinsida</taxon>
        <taxon>Perkinsidae</taxon>
        <taxon>Perkinsus</taxon>
    </lineage>
</organism>
<accession>A0A7J6MYX3</accession>
<comment type="caution">
    <text evidence="2">The sequence shown here is derived from an EMBL/GenBank/DDBJ whole genome shotgun (WGS) entry which is preliminary data.</text>
</comment>
<proteinExistence type="predicted"/>